<dbReference type="InterPro" id="IPR019430">
    <property type="entry name" value="7TM_GPCR_serpentine_rcpt_Srx"/>
</dbReference>
<name>A0A3P7EP71_TOXCA</name>
<evidence type="ECO:0000256" key="2">
    <source>
        <dbReference type="ARBA" id="ARBA00022692"/>
    </source>
</evidence>
<dbReference type="InterPro" id="IPR017452">
    <property type="entry name" value="GPCR_Rhodpsn_7TM"/>
</dbReference>
<dbReference type="CDD" id="cd00637">
    <property type="entry name" value="7tm_classA_rhodopsin-like"/>
    <property type="match status" value="1"/>
</dbReference>
<feature type="transmembrane region" description="Helical" evidence="5">
    <location>
        <begin position="60"/>
        <end position="82"/>
    </location>
</feature>
<evidence type="ECO:0000256" key="1">
    <source>
        <dbReference type="ARBA" id="ARBA00004370"/>
    </source>
</evidence>
<keyword evidence="4 5" id="KW-0472">Membrane</keyword>
<evidence type="ECO:0000313" key="7">
    <source>
        <dbReference type="EMBL" id="VDM24801.1"/>
    </source>
</evidence>
<proteinExistence type="predicted"/>
<dbReference type="SUPFAM" id="SSF81321">
    <property type="entry name" value="Family A G protein-coupled receptor-like"/>
    <property type="match status" value="1"/>
</dbReference>
<feature type="transmembrane region" description="Helical" evidence="5">
    <location>
        <begin position="200"/>
        <end position="219"/>
    </location>
</feature>
<feature type="transmembrane region" description="Helical" evidence="5">
    <location>
        <begin position="288"/>
        <end position="310"/>
    </location>
</feature>
<dbReference type="EMBL" id="UYWY01000419">
    <property type="protein sequence ID" value="VDM24801.1"/>
    <property type="molecule type" value="Genomic_DNA"/>
</dbReference>
<organism evidence="7">
    <name type="scientific">Toxocara canis</name>
    <name type="common">Canine roundworm</name>
    <dbReference type="NCBI Taxonomy" id="6265"/>
    <lineage>
        <taxon>Eukaryota</taxon>
        <taxon>Metazoa</taxon>
        <taxon>Ecdysozoa</taxon>
        <taxon>Nematoda</taxon>
        <taxon>Chromadorea</taxon>
        <taxon>Rhabditida</taxon>
        <taxon>Spirurina</taxon>
        <taxon>Ascaridomorpha</taxon>
        <taxon>Ascaridoidea</taxon>
        <taxon>Toxocaridae</taxon>
        <taxon>Toxocara</taxon>
    </lineage>
</organism>
<evidence type="ECO:0000259" key="6">
    <source>
        <dbReference type="PROSITE" id="PS50262"/>
    </source>
</evidence>
<dbReference type="Pfam" id="PF10328">
    <property type="entry name" value="7TM_GPCR_Srx"/>
    <property type="match status" value="1"/>
</dbReference>
<feature type="transmembrane region" description="Helical" evidence="5">
    <location>
        <begin position="26"/>
        <end position="48"/>
    </location>
</feature>
<sequence length="352" mass="40472">MESAIDQASRQKMTITSQGANPKEDLYAAIMICVIAITGLLTNGLAILTVFRKKHLHNSFGYTCISHAAGGFGVLCIFAFWVTPILFMKPSVVPRIMEHSRLSYTVGQVTIFFYYGAIYTHVLLASNRFIVICKPLSYSSYFSIRMTIYWIILVWVIAFIQSAIYQIDGCHYFFEKTFLNFVYSQTQCGLFMSSKFEFCINIMFVIFIMLVDTLTSIKLKISAKVNQARAIVSEAALNRRRSQEIRFFLQSVCSEVTIVVCFSSFWGFSRLAESKWATFLLTTIAWELLHAFDGVILIAFNRNVHFLWCLRRRKQPPQSRESVDLKITRKGRIKWPHLNTGDRAIKHFVQPT</sequence>
<evidence type="ECO:0000256" key="3">
    <source>
        <dbReference type="ARBA" id="ARBA00022989"/>
    </source>
</evidence>
<keyword evidence="2 5" id="KW-0812">Transmembrane</keyword>
<gene>
    <name evidence="7" type="ORF">TCNE_LOCUS751</name>
</gene>
<dbReference type="AlphaFoldDB" id="A0A3P7EP71"/>
<reference evidence="7" key="1">
    <citation type="submission" date="2018-11" db="EMBL/GenBank/DDBJ databases">
        <authorList>
            <consortium name="Pathogen Informatics"/>
        </authorList>
    </citation>
    <scope>NUCLEOTIDE SEQUENCE [LARGE SCALE GENOMIC DNA]</scope>
</reference>
<comment type="subcellular location">
    <subcellularLocation>
        <location evidence="1">Membrane</location>
    </subcellularLocation>
</comment>
<feature type="transmembrane region" description="Helical" evidence="5">
    <location>
        <begin position="147"/>
        <end position="167"/>
    </location>
</feature>
<dbReference type="PROSITE" id="PS50262">
    <property type="entry name" value="G_PROTEIN_RECEP_F1_2"/>
    <property type="match status" value="1"/>
</dbReference>
<dbReference type="GO" id="GO:0016020">
    <property type="term" value="C:membrane"/>
    <property type="evidence" value="ECO:0007669"/>
    <property type="project" value="UniProtKB-SubCell"/>
</dbReference>
<dbReference type="PANTHER" id="PTHR23017:SF3">
    <property type="entry name" value="G-PROTEIN COUPLED RECEPTORS FAMILY 1 PROFILE DOMAIN-CONTAINING PROTEIN"/>
    <property type="match status" value="1"/>
</dbReference>
<feature type="transmembrane region" description="Helical" evidence="5">
    <location>
        <begin position="247"/>
        <end position="268"/>
    </location>
</feature>
<dbReference type="Gene3D" id="1.20.1070.10">
    <property type="entry name" value="Rhodopsin 7-helix transmembrane proteins"/>
    <property type="match status" value="1"/>
</dbReference>
<evidence type="ECO:0000256" key="4">
    <source>
        <dbReference type="ARBA" id="ARBA00023136"/>
    </source>
</evidence>
<protein>
    <recommendedName>
        <fullName evidence="6">G-protein coupled receptors family 1 profile domain-containing protein</fullName>
    </recommendedName>
</protein>
<evidence type="ECO:0000256" key="5">
    <source>
        <dbReference type="SAM" id="Phobius"/>
    </source>
</evidence>
<accession>A0A3P7EP71</accession>
<feature type="transmembrane region" description="Helical" evidence="5">
    <location>
        <begin position="102"/>
        <end position="126"/>
    </location>
</feature>
<keyword evidence="3 5" id="KW-1133">Transmembrane helix</keyword>
<feature type="domain" description="G-protein coupled receptors family 1 profile" evidence="6">
    <location>
        <begin position="42"/>
        <end position="265"/>
    </location>
</feature>
<dbReference type="PANTHER" id="PTHR23017">
    <property type="entry name" value="SERPENTINE RECEPTOR, CLASS X"/>
    <property type="match status" value="1"/>
</dbReference>